<sequence>MRKHGHTTSTQLPKLSLSATDRAQKTFLTHTDVQAVKYRLAEHEISQPTGVYNTELEEQEQNLAEITSILKQTQAEYEARSAQLATREKALEVRRQELMRRKAEVDTYVSRSKDKQNKNLRLTTKRYEGISLIMQEMSGLTDTIAGATALLSILLERNKIYSTYGSFIEAAHDRLLADSTFESAPTGRNEGASTLRSYDNLRNLSASMDYVSGVYTRLTKEEASSLSLEQALSAEYDASAGSLIEKQNAHRVAVSALEQQVADLNATLDDLLLKHESLKIDNELLVHKLHTRTQEISEVHGAVKNLLERIAAVVEERHTFLTDRASIEDLLGGVGPELQQKVQLYHKEAKGLINMNECFNRVLGSSLLGRLRDIYKLSLALEDAAELVKIANDPSFTTK</sequence>
<dbReference type="VEuPathDB" id="GiardiaDB:QR46_0181"/>
<protein>
    <recommendedName>
        <fullName evidence="2">DUF4200 domain-containing protein</fullName>
    </recommendedName>
</protein>
<feature type="coiled-coil region" evidence="1">
    <location>
        <begin position="254"/>
        <end position="281"/>
    </location>
</feature>
<dbReference type="InterPro" id="IPR025252">
    <property type="entry name" value="DUF4200"/>
</dbReference>
<evidence type="ECO:0000259" key="2">
    <source>
        <dbReference type="Pfam" id="PF13863"/>
    </source>
</evidence>
<dbReference type="OrthoDB" id="10253876at2759"/>
<proteinExistence type="predicted"/>
<dbReference type="AlphaFoldDB" id="A0A132P083"/>
<accession>A0A132P083</accession>
<reference evidence="3 4" key="1">
    <citation type="journal article" date="2015" name="Mol. Biochem. Parasitol.">
        <title>Identification of polymorphic genes for use in assemblage B genotyping assays through comparative genomics of multiple assemblage B Giardia duodenalis isolates.</title>
        <authorList>
            <person name="Wielinga C."/>
            <person name="Thompson R.C."/>
            <person name="Monis P."/>
            <person name="Ryan U."/>
        </authorList>
    </citation>
    <scope>NUCLEOTIDE SEQUENCE [LARGE SCALE GENOMIC DNA]</scope>
    <source>
        <strain evidence="3 4">BAH15c1</strain>
    </source>
</reference>
<evidence type="ECO:0000256" key="1">
    <source>
        <dbReference type="SAM" id="Coils"/>
    </source>
</evidence>
<keyword evidence="1" id="KW-0175">Coiled coil</keyword>
<feature type="domain" description="DUF4200" evidence="2">
    <location>
        <begin position="58"/>
        <end position="172"/>
    </location>
</feature>
<name>A0A132P083_GIAIN</name>
<dbReference type="Proteomes" id="UP000070089">
    <property type="component" value="Unassembled WGS sequence"/>
</dbReference>
<dbReference type="EMBL" id="JXTI01000003">
    <property type="protein sequence ID" value="KWX15725.1"/>
    <property type="molecule type" value="Genomic_DNA"/>
</dbReference>
<evidence type="ECO:0000313" key="4">
    <source>
        <dbReference type="Proteomes" id="UP000070089"/>
    </source>
</evidence>
<evidence type="ECO:0000313" key="3">
    <source>
        <dbReference type="EMBL" id="KWX15725.1"/>
    </source>
</evidence>
<gene>
    <name evidence="3" type="ORF">QR46_0181</name>
</gene>
<dbReference type="Pfam" id="PF13863">
    <property type="entry name" value="DUF4200"/>
    <property type="match status" value="1"/>
</dbReference>
<comment type="caution">
    <text evidence="3">The sequence shown here is derived from an EMBL/GenBank/DDBJ whole genome shotgun (WGS) entry which is preliminary data.</text>
</comment>
<organism evidence="3 4">
    <name type="scientific">Giardia duodenalis assemblage B</name>
    <dbReference type="NCBI Taxonomy" id="1394984"/>
    <lineage>
        <taxon>Eukaryota</taxon>
        <taxon>Metamonada</taxon>
        <taxon>Diplomonadida</taxon>
        <taxon>Hexamitidae</taxon>
        <taxon>Giardiinae</taxon>
        <taxon>Giardia</taxon>
    </lineage>
</organism>